<dbReference type="EMBL" id="CP015607">
    <property type="protein sequence ID" value="APT45321.1"/>
    <property type="molecule type" value="Genomic_DNA"/>
</dbReference>
<evidence type="ECO:0000256" key="2">
    <source>
        <dbReference type="ARBA" id="ARBA00007998"/>
    </source>
</evidence>
<evidence type="ECO:0000256" key="7">
    <source>
        <dbReference type="ARBA" id="ARBA00023136"/>
    </source>
</evidence>
<dbReference type="GO" id="GO:0009847">
    <property type="term" value="P:spore germination"/>
    <property type="evidence" value="ECO:0007669"/>
    <property type="project" value="InterPro"/>
</dbReference>
<dbReference type="GO" id="GO:0016020">
    <property type="term" value="C:membrane"/>
    <property type="evidence" value="ECO:0007669"/>
    <property type="project" value="UniProtKB-SubCell"/>
</dbReference>
<evidence type="ECO:0000256" key="6">
    <source>
        <dbReference type="ARBA" id="ARBA00022989"/>
    </source>
</evidence>
<organism evidence="8 9">
    <name type="scientific">Bacillus safensis</name>
    <dbReference type="NCBI Taxonomy" id="561879"/>
    <lineage>
        <taxon>Bacteria</taxon>
        <taxon>Bacillati</taxon>
        <taxon>Bacillota</taxon>
        <taxon>Bacilli</taxon>
        <taxon>Bacillales</taxon>
        <taxon>Bacillaceae</taxon>
        <taxon>Bacillus</taxon>
    </lineage>
</organism>
<keyword evidence="4" id="KW-0309">Germination</keyword>
<keyword evidence="6" id="KW-1133">Transmembrane helix</keyword>
<name>A0A1L6ZFL9_BACIA</name>
<sequence length="364" mass="40866">MVNHKESISSYQASAIIANTTLGASMMILPRAMAQAATTPDGWIALLLMSVIYIVFIFVNVLMMKKVPFSSYYDYTNEGLGKWIGALANLLIIVYFLGVASYEVRAMSEMVKFFLLQNTPVAVTMISFILVGLYLVVGGIGDFARLCPFFLIVTLIILFVAYGLSVQEFKLDNLRPVLGEGFSPVFKSLNASAISFVGIEMMLFMPVYMNTQKHTFAYGAVGFLIPAIIYIFTYILVVGAFTVKETATLTWPTIALFQSFDIQGIFIERIESFLLIVWLVQLYTSFVGYTFFAAMGVSKLTKLPKKIVLALMGIVIYFAAVFPKDVDTVRDYLTYVNHLFFLLFGILPFLLFIIVFFKRRRKAA</sequence>
<dbReference type="AlphaFoldDB" id="A0A1L6ZFL9"/>
<comment type="subcellular location">
    <subcellularLocation>
        <location evidence="1">Membrane</location>
        <topology evidence="1">Multi-pass membrane protein</topology>
    </subcellularLocation>
</comment>
<evidence type="ECO:0000256" key="3">
    <source>
        <dbReference type="ARBA" id="ARBA00022448"/>
    </source>
</evidence>
<evidence type="ECO:0000256" key="4">
    <source>
        <dbReference type="ARBA" id="ARBA00022544"/>
    </source>
</evidence>
<evidence type="ECO:0000256" key="5">
    <source>
        <dbReference type="ARBA" id="ARBA00022692"/>
    </source>
</evidence>
<protein>
    <submittedName>
        <fullName evidence="8">Spore gernimation protein</fullName>
    </submittedName>
</protein>
<dbReference type="NCBIfam" id="TIGR00912">
    <property type="entry name" value="2A0309"/>
    <property type="match status" value="1"/>
</dbReference>
<gene>
    <name evidence="8" type="ORF">BSA145_04910</name>
</gene>
<accession>A0A1L6ZFL9</accession>
<proteinExistence type="inferred from homology"/>
<reference evidence="8 9" key="1">
    <citation type="submission" date="2016-05" db="EMBL/GenBank/DDBJ databases">
        <title>Complete Genome and Methylome Analysis of Psychrotrophic Bacterial Isolates from Antarctic Lake Untersee.</title>
        <authorList>
            <person name="Fomenkov A."/>
            <person name="Akimov V.N."/>
            <person name="Vasilyeva L.V."/>
            <person name="Andersen D."/>
            <person name="Vincze T."/>
            <person name="Roberts R.J."/>
        </authorList>
    </citation>
    <scope>NUCLEOTIDE SEQUENCE [LARGE SCALE GENOMIC DNA]</scope>
    <source>
        <strain evidence="8 9">U14-5</strain>
    </source>
</reference>
<keyword evidence="3" id="KW-0813">Transport</keyword>
<evidence type="ECO:0000313" key="8">
    <source>
        <dbReference type="EMBL" id="APT45321.1"/>
    </source>
</evidence>
<dbReference type="PANTHER" id="PTHR34975:SF2">
    <property type="entry name" value="SPORE GERMINATION PROTEIN A2"/>
    <property type="match status" value="1"/>
</dbReference>
<comment type="similarity">
    <text evidence="2">Belongs to the amino acid-polyamine-organocation (APC) superfamily. Spore germination protein (SGP) (TC 2.A.3.9) family.</text>
</comment>
<dbReference type="Proteomes" id="UP000185426">
    <property type="component" value="Chromosome"/>
</dbReference>
<dbReference type="RefSeq" id="WP_075621799.1">
    <property type="nucleotide sequence ID" value="NZ_CP015607.1"/>
</dbReference>
<dbReference type="InterPro" id="IPR004761">
    <property type="entry name" value="Spore_GerAB"/>
</dbReference>
<evidence type="ECO:0000256" key="1">
    <source>
        <dbReference type="ARBA" id="ARBA00004141"/>
    </source>
</evidence>
<dbReference type="PANTHER" id="PTHR34975">
    <property type="entry name" value="SPORE GERMINATION PROTEIN A2"/>
    <property type="match status" value="1"/>
</dbReference>
<evidence type="ECO:0000313" key="9">
    <source>
        <dbReference type="Proteomes" id="UP000185426"/>
    </source>
</evidence>
<keyword evidence="7" id="KW-0472">Membrane</keyword>
<keyword evidence="5" id="KW-0812">Transmembrane</keyword>
<dbReference type="Pfam" id="PF03845">
    <property type="entry name" value="Spore_permease"/>
    <property type="match status" value="1"/>
</dbReference>